<organism evidence="1 2">
    <name type="scientific">Xylanibacter ruminicola</name>
    <name type="common">Prevotella ruminicola</name>
    <dbReference type="NCBI Taxonomy" id="839"/>
    <lineage>
        <taxon>Bacteria</taxon>
        <taxon>Pseudomonadati</taxon>
        <taxon>Bacteroidota</taxon>
        <taxon>Bacteroidia</taxon>
        <taxon>Bacteroidales</taxon>
        <taxon>Prevotellaceae</taxon>
        <taxon>Xylanibacter</taxon>
    </lineage>
</organism>
<dbReference type="EMBL" id="SUYC01000006">
    <property type="protein sequence ID" value="MBE6270640.1"/>
    <property type="molecule type" value="Genomic_DNA"/>
</dbReference>
<dbReference type="Pfam" id="PF02452">
    <property type="entry name" value="PemK_toxin"/>
    <property type="match status" value="1"/>
</dbReference>
<name>A0A9D5NZV6_XYLRU</name>
<reference evidence="1" key="1">
    <citation type="submission" date="2019-04" db="EMBL/GenBank/DDBJ databases">
        <title>Evolution of Biomass-Degrading Anaerobic Consortia Revealed by Metagenomics.</title>
        <authorList>
            <person name="Peng X."/>
        </authorList>
    </citation>
    <scope>NUCLEOTIDE SEQUENCE</scope>
    <source>
        <strain evidence="1">SIG140</strain>
    </source>
</reference>
<dbReference type="SUPFAM" id="SSF50118">
    <property type="entry name" value="Cell growth inhibitor/plasmid maintenance toxic component"/>
    <property type="match status" value="1"/>
</dbReference>
<accession>A0A9D5NZV6</accession>
<dbReference type="Gene3D" id="2.30.30.110">
    <property type="match status" value="1"/>
</dbReference>
<dbReference type="Proteomes" id="UP000806522">
    <property type="component" value="Unassembled WGS sequence"/>
</dbReference>
<proteinExistence type="predicted"/>
<dbReference type="InterPro" id="IPR011067">
    <property type="entry name" value="Plasmid_toxin/cell-grow_inhib"/>
</dbReference>
<gene>
    <name evidence="1" type="ORF">E7101_06780</name>
</gene>
<evidence type="ECO:0000313" key="2">
    <source>
        <dbReference type="Proteomes" id="UP000806522"/>
    </source>
</evidence>
<dbReference type="InterPro" id="IPR003477">
    <property type="entry name" value="PemK-like"/>
</dbReference>
<dbReference type="GO" id="GO:0003677">
    <property type="term" value="F:DNA binding"/>
    <property type="evidence" value="ECO:0007669"/>
    <property type="project" value="InterPro"/>
</dbReference>
<evidence type="ECO:0000313" key="1">
    <source>
        <dbReference type="EMBL" id="MBE6270640.1"/>
    </source>
</evidence>
<sequence>MKYHQRDIVEVSFLFPDGTFKPHPAIIVSNDGLQEDEDGMFYLVLITSNDWINPQYSYPLTDEMIIGHKFTKPSLVKCQIIAGYVERDVVRKLGSIKETYFNEIVDKIVESIF</sequence>
<protein>
    <submittedName>
        <fullName evidence="1">Type II toxin-antitoxin system PemK/MazF family toxin</fullName>
    </submittedName>
</protein>
<dbReference type="AlphaFoldDB" id="A0A9D5NZV6"/>
<comment type="caution">
    <text evidence="1">The sequence shown here is derived from an EMBL/GenBank/DDBJ whole genome shotgun (WGS) entry which is preliminary data.</text>
</comment>